<dbReference type="EMBL" id="JAIHNG010000001">
    <property type="protein sequence ID" value="KAI5968895.1"/>
    <property type="molecule type" value="Genomic_DNA"/>
</dbReference>
<dbReference type="GO" id="GO:0003724">
    <property type="term" value="F:RNA helicase activity"/>
    <property type="evidence" value="ECO:0007669"/>
    <property type="project" value="UniProtKB-EC"/>
</dbReference>
<feature type="short sequence motif" description="Q motif" evidence="11">
    <location>
        <begin position="285"/>
        <end position="314"/>
    </location>
</feature>
<dbReference type="Pfam" id="PF23469">
    <property type="entry name" value="KH_12"/>
    <property type="match status" value="1"/>
</dbReference>
<evidence type="ECO:0000259" key="15">
    <source>
        <dbReference type="PROSITE" id="PS51195"/>
    </source>
</evidence>
<feature type="compositionally biased region" description="Polar residues" evidence="12">
    <location>
        <begin position="171"/>
        <end position="192"/>
    </location>
</feature>
<comment type="similarity">
    <text evidence="9">Belongs to the DEAD box helicase family. DDX46/PRP5 subfamily.</text>
</comment>
<feature type="domain" description="DEAD-box RNA helicase Q" evidence="15">
    <location>
        <begin position="285"/>
        <end position="314"/>
    </location>
</feature>
<dbReference type="GO" id="GO:0005524">
    <property type="term" value="F:ATP binding"/>
    <property type="evidence" value="ECO:0007669"/>
    <property type="project" value="UniProtKB-KW"/>
</dbReference>
<feature type="compositionally biased region" description="Acidic residues" evidence="12">
    <location>
        <begin position="155"/>
        <end position="166"/>
    </location>
</feature>
<dbReference type="PROSITE" id="PS00039">
    <property type="entry name" value="DEAD_ATP_HELICASE"/>
    <property type="match status" value="1"/>
</dbReference>
<dbReference type="GO" id="GO:0005634">
    <property type="term" value="C:nucleus"/>
    <property type="evidence" value="ECO:0007669"/>
    <property type="project" value="UniProtKB-SubCell"/>
</dbReference>
<evidence type="ECO:0000256" key="10">
    <source>
        <dbReference type="ARBA" id="ARBA00047984"/>
    </source>
</evidence>
<dbReference type="Pfam" id="PF00271">
    <property type="entry name" value="Helicase_C"/>
    <property type="match status" value="1"/>
</dbReference>
<dbReference type="EC" id="3.6.4.13" evidence="2"/>
<sequence length="873" mass="97438">MSMNTNQPNTKESKDEILRKRREQLAAWRAKKQQESKQSSSSLSETPPSTPSERSNTSEAEKKQRQQRLEQWKKSRSQKVTSPPIDVSSKTPSGTTIKVLKKPLAPIQKAKPQLKRKIDEFDFDTDDNQQKRLKFVSPASSFGVPNDAAQFNPEADVDGNDDDELDAFMKSINSNESKGTTTNGATPEVQLNSDDEDDDDDNDDESIDEEVDLQKLIDSKLAKLNNTTKELQDIDHSQVAYRPFKKNFYKTPFELLSMSEDEMSLLRLDLDDIRVRGKDIPPPFTKWSQLLLPENIISVVNDQLRFDKPSPVQAQAIPIILSGRDMIGVAKTGSGKTLSYVLPMMRHIQEQPLSASGDGPVAIVLSPTRELALQIEQEVLNFTKNSDKRVTCCYGGSKIENQISDLKRGVDVIVATPGRMIDLLAANGGRVTSMRRTTFVVLDEADRMFDLGFEPQIRKILSQVRPDRQTVLFSATFPRKLEILAKQVLSEPVEIIVGGVGVVAKEIEQKIVLLSEEEEDFFQQRVTLLRDSVQEHLQAHENSKILIFVEKQVDADKLLSNLLGFGLPCVAIHAGKEQIDRKYAIKEFSSSDSGVDILIATSIAARGLDVKNLGLVVNFDAPGHLEDYVHRVGRTGRAGADGVAITFVSKKQEREINVLVKALKLSTNEVDPDLQAIADSFNQKVRSGGAKVGFGFGGKGLDNLQEVRDNKLKMEKKMYGEEADDNANEQAKENGARPRSKDNTPSAMLTLPSFEVIEGNSPETAGPDKCKFFCRITINDLPQKVRWDIVQREHLSKIIEGSRTSITTKGQYYPPTHKFNRDKDTEPKLYLLVEGLTRKSIEDAISLIKEKMFQSIDSMAADDRNGTSGRYTV</sequence>
<dbReference type="RefSeq" id="XP_051611429.1">
    <property type="nucleotide sequence ID" value="XM_051750160.1"/>
</dbReference>
<dbReference type="FunFam" id="3.40.50.300:FF:000079">
    <property type="entry name" value="probable ATP-dependent RNA helicase DDX17"/>
    <property type="match status" value="1"/>
</dbReference>
<name>A0AAD5G124_9ASCO</name>
<evidence type="ECO:0000256" key="5">
    <source>
        <dbReference type="ARBA" id="ARBA00022806"/>
    </source>
</evidence>
<dbReference type="PROSITE" id="PS51194">
    <property type="entry name" value="HELICASE_CTER"/>
    <property type="match status" value="1"/>
</dbReference>
<keyword evidence="4" id="KW-0378">Hydrolase</keyword>
<dbReference type="SUPFAM" id="SSF52540">
    <property type="entry name" value="P-loop containing nucleoside triphosphate hydrolases"/>
    <property type="match status" value="2"/>
</dbReference>
<keyword evidence="6" id="KW-0067">ATP-binding</keyword>
<dbReference type="InterPro" id="IPR001650">
    <property type="entry name" value="Helicase_C-like"/>
</dbReference>
<feature type="compositionally biased region" description="Acidic residues" evidence="12">
    <location>
        <begin position="193"/>
        <end position="207"/>
    </location>
</feature>
<feature type="region of interest" description="Disordered" evidence="12">
    <location>
        <begin position="1"/>
        <end position="114"/>
    </location>
</feature>
<feature type="region of interest" description="Disordered" evidence="12">
    <location>
        <begin position="136"/>
        <end position="207"/>
    </location>
</feature>
<evidence type="ECO:0000256" key="7">
    <source>
        <dbReference type="ARBA" id="ARBA00023187"/>
    </source>
</evidence>
<dbReference type="Proteomes" id="UP001204833">
    <property type="component" value="Unassembled WGS sequence"/>
</dbReference>
<keyword evidence="8" id="KW-0539">Nucleus</keyword>
<dbReference type="InterPro" id="IPR011545">
    <property type="entry name" value="DEAD/DEAH_box_helicase_dom"/>
</dbReference>
<feature type="compositionally biased region" description="Basic and acidic residues" evidence="12">
    <location>
        <begin position="730"/>
        <end position="742"/>
    </location>
</feature>
<dbReference type="InterPro" id="IPR056149">
    <property type="entry name" value="PRP5/DDX46/KHDC4_KH"/>
</dbReference>
<dbReference type="InterPro" id="IPR000629">
    <property type="entry name" value="RNA-helicase_DEAD-box_CS"/>
</dbReference>
<dbReference type="InterPro" id="IPR027417">
    <property type="entry name" value="P-loop_NTPase"/>
</dbReference>
<dbReference type="GO" id="GO:0016787">
    <property type="term" value="F:hydrolase activity"/>
    <property type="evidence" value="ECO:0007669"/>
    <property type="project" value="UniProtKB-KW"/>
</dbReference>
<evidence type="ECO:0000256" key="9">
    <source>
        <dbReference type="ARBA" id="ARBA00038511"/>
    </source>
</evidence>
<dbReference type="Pfam" id="PF00270">
    <property type="entry name" value="DEAD"/>
    <property type="match status" value="1"/>
</dbReference>
<dbReference type="InterPro" id="IPR014014">
    <property type="entry name" value="RNA_helicase_DEAD_Q_motif"/>
</dbReference>
<evidence type="ECO:0000259" key="13">
    <source>
        <dbReference type="PROSITE" id="PS51192"/>
    </source>
</evidence>
<keyword evidence="5" id="KW-0347">Helicase</keyword>
<keyword evidence="3" id="KW-0547">Nucleotide-binding</keyword>
<comment type="catalytic activity">
    <reaction evidence="10">
        <text>ATP + H2O = ADP + phosphate + H(+)</text>
        <dbReference type="Rhea" id="RHEA:13065"/>
        <dbReference type="ChEBI" id="CHEBI:15377"/>
        <dbReference type="ChEBI" id="CHEBI:15378"/>
        <dbReference type="ChEBI" id="CHEBI:30616"/>
        <dbReference type="ChEBI" id="CHEBI:43474"/>
        <dbReference type="ChEBI" id="CHEBI:456216"/>
        <dbReference type="EC" id="3.6.4.13"/>
    </reaction>
</comment>
<proteinExistence type="inferred from homology"/>
<evidence type="ECO:0000256" key="4">
    <source>
        <dbReference type="ARBA" id="ARBA00022801"/>
    </source>
</evidence>
<dbReference type="SMART" id="SM00487">
    <property type="entry name" value="DEXDc"/>
    <property type="match status" value="1"/>
</dbReference>
<dbReference type="CDD" id="cd18787">
    <property type="entry name" value="SF2_C_DEAD"/>
    <property type="match status" value="1"/>
</dbReference>
<feature type="domain" description="Helicase C-terminal" evidence="14">
    <location>
        <begin position="506"/>
        <end position="678"/>
    </location>
</feature>
<dbReference type="GO" id="GO:0008380">
    <property type="term" value="P:RNA splicing"/>
    <property type="evidence" value="ECO:0007669"/>
    <property type="project" value="UniProtKB-KW"/>
</dbReference>
<accession>A0AAD5G124</accession>
<evidence type="ECO:0000256" key="2">
    <source>
        <dbReference type="ARBA" id="ARBA00012552"/>
    </source>
</evidence>
<gene>
    <name evidence="16" type="ORF">KGF57_000010</name>
</gene>
<reference evidence="16 17" key="1">
    <citation type="journal article" date="2022" name="DNA Res.">
        <title>Genome analysis of five recently described species of the CUG-Ser clade uncovers Candida theae as a new hybrid lineage with pathogenic potential in the Candida parapsilosis species complex.</title>
        <authorList>
            <person name="Mixao V."/>
            <person name="Del Olmo V."/>
            <person name="Hegedusova E."/>
            <person name="Saus E."/>
            <person name="Pryszcz L."/>
            <person name="Cillingova A."/>
            <person name="Nosek J."/>
            <person name="Gabaldon T."/>
        </authorList>
    </citation>
    <scope>NUCLEOTIDE SEQUENCE [LARGE SCALE GENOMIC DNA]</scope>
    <source>
        <strain evidence="16 17">CBS 12239</strain>
    </source>
</reference>
<evidence type="ECO:0000256" key="8">
    <source>
        <dbReference type="ARBA" id="ARBA00023242"/>
    </source>
</evidence>
<evidence type="ECO:0000313" key="17">
    <source>
        <dbReference type="Proteomes" id="UP001204833"/>
    </source>
</evidence>
<evidence type="ECO:0000256" key="6">
    <source>
        <dbReference type="ARBA" id="ARBA00022840"/>
    </source>
</evidence>
<feature type="compositionally biased region" description="Low complexity" evidence="12">
    <location>
        <begin position="36"/>
        <end position="58"/>
    </location>
</feature>
<dbReference type="Gene3D" id="3.40.50.300">
    <property type="entry name" value="P-loop containing nucleotide triphosphate hydrolases"/>
    <property type="match status" value="2"/>
</dbReference>
<dbReference type="GeneID" id="76148070"/>
<evidence type="ECO:0000256" key="12">
    <source>
        <dbReference type="SAM" id="MobiDB-lite"/>
    </source>
</evidence>
<keyword evidence="7" id="KW-0507">mRNA processing</keyword>
<evidence type="ECO:0000313" key="16">
    <source>
        <dbReference type="EMBL" id="KAI5968895.1"/>
    </source>
</evidence>
<comment type="caution">
    <text evidence="16">The sequence shown here is derived from an EMBL/GenBank/DDBJ whole genome shotgun (WGS) entry which is preliminary data.</text>
</comment>
<dbReference type="PROSITE" id="PS51195">
    <property type="entry name" value="Q_MOTIF"/>
    <property type="match status" value="1"/>
</dbReference>
<feature type="compositionally biased region" description="Basic and acidic residues" evidence="12">
    <location>
        <begin position="59"/>
        <end position="73"/>
    </location>
</feature>
<evidence type="ECO:0000256" key="3">
    <source>
        <dbReference type="ARBA" id="ARBA00022741"/>
    </source>
</evidence>
<dbReference type="SMART" id="SM00490">
    <property type="entry name" value="HELICc"/>
    <property type="match status" value="1"/>
</dbReference>
<evidence type="ECO:0000256" key="1">
    <source>
        <dbReference type="ARBA" id="ARBA00004123"/>
    </source>
</evidence>
<keyword evidence="7" id="KW-0508">mRNA splicing</keyword>
<evidence type="ECO:0000259" key="14">
    <source>
        <dbReference type="PROSITE" id="PS51194"/>
    </source>
</evidence>
<dbReference type="GO" id="GO:0003676">
    <property type="term" value="F:nucleic acid binding"/>
    <property type="evidence" value="ECO:0007669"/>
    <property type="project" value="InterPro"/>
</dbReference>
<organism evidence="16 17">
    <name type="scientific">Candida theae</name>
    <dbReference type="NCBI Taxonomy" id="1198502"/>
    <lineage>
        <taxon>Eukaryota</taxon>
        <taxon>Fungi</taxon>
        <taxon>Dikarya</taxon>
        <taxon>Ascomycota</taxon>
        <taxon>Saccharomycotina</taxon>
        <taxon>Pichiomycetes</taxon>
        <taxon>Debaryomycetaceae</taxon>
        <taxon>Candida/Lodderomyces clade</taxon>
        <taxon>Candida</taxon>
    </lineage>
</organism>
<dbReference type="PROSITE" id="PS51192">
    <property type="entry name" value="HELICASE_ATP_BIND_1"/>
    <property type="match status" value="1"/>
</dbReference>
<feature type="compositionally biased region" description="Polar residues" evidence="12">
    <location>
        <begin position="1"/>
        <end position="10"/>
    </location>
</feature>
<dbReference type="CDD" id="cd17953">
    <property type="entry name" value="DEADc_DDX46"/>
    <property type="match status" value="1"/>
</dbReference>
<dbReference type="AlphaFoldDB" id="A0AAD5G124"/>
<protein>
    <recommendedName>
        <fullName evidence="2">RNA helicase</fullName>
        <ecNumber evidence="2">3.6.4.13</ecNumber>
    </recommendedName>
</protein>
<dbReference type="PANTHER" id="PTHR47958">
    <property type="entry name" value="ATP-DEPENDENT RNA HELICASE DBP3"/>
    <property type="match status" value="1"/>
</dbReference>
<dbReference type="InterPro" id="IPR014001">
    <property type="entry name" value="Helicase_ATP-bd"/>
</dbReference>
<feature type="region of interest" description="Disordered" evidence="12">
    <location>
        <begin position="720"/>
        <end position="747"/>
    </location>
</feature>
<feature type="domain" description="Helicase ATP-binding" evidence="13">
    <location>
        <begin position="317"/>
        <end position="495"/>
    </location>
</feature>
<comment type="subcellular location">
    <subcellularLocation>
        <location evidence="1">Nucleus</location>
    </subcellularLocation>
</comment>
<evidence type="ECO:0000256" key="11">
    <source>
        <dbReference type="PROSITE-ProRule" id="PRU00552"/>
    </source>
</evidence>
<keyword evidence="17" id="KW-1185">Reference proteome</keyword>